<name>A0A7N0UJJ8_KALFE</name>
<protein>
    <recommendedName>
        <fullName evidence="14">Lysine-specific demethylase JMJ25</fullName>
    </recommendedName>
</protein>
<dbReference type="Pfam" id="PF02373">
    <property type="entry name" value="JmjC"/>
    <property type="match status" value="1"/>
</dbReference>
<proteinExistence type="inferred from homology"/>
<evidence type="ECO:0000313" key="13">
    <source>
        <dbReference type="Proteomes" id="UP000594263"/>
    </source>
</evidence>
<dbReference type="GO" id="GO:0003712">
    <property type="term" value="F:transcription coregulator activity"/>
    <property type="evidence" value="ECO:0007669"/>
    <property type="project" value="TreeGrafter"/>
</dbReference>
<feature type="region of interest" description="Disordered" evidence="8">
    <location>
        <begin position="875"/>
        <end position="921"/>
    </location>
</feature>
<evidence type="ECO:0000256" key="3">
    <source>
        <dbReference type="ARBA" id="ARBA00022723"/>
    </source>
</evidence>
<keyword evidence="7" id="KW-0175">Coiled coil</keyword>
<dbReference type="InterPro" id="IPR014977">
    <property type="entry name" value="WRC_dom"/>
</dbReference>
<dbReference type="Pfam" id="PF08879">
    <property type="entry name" value="WRC"/>
    <property type="match status" value="1"/>
</dbReference>
<evidence type="ECO:0000259" key="9">
    <source>
        <dbReference type="PROSITE" id="PS50089"/>
    </source>
</evidence>
<dbReference type="InterPro" id="IPR045109">
    <property type="entry name" value="LSDs-like"/>
</dbReference>
<dbReference type="OMA" id="RQYFMGS"/>
<reference evidence="12" key="1">
    <citation type="submission" date="2021-01" db="UniProtKB">
        <authorList>
            <consortium name="EnsemblPlants"/>
        </authorList>
    </citation>
    <scope>IDENTIFICATION</scope>
</reference>
<comment type="caution">
    <text evidence="6">Lacks conserved residue(s) required for the propagation of feature annotation.</text>
</comment>
<dbReference type="SMART" id="SM00558">
    <property type="entry name" value="JmjC"/>
    <property type="match status" value="1"/>
</dbReference>
<feature type="domain" description="RING-type" evidence="9">
    <location>
        <begin position="338"/>
        <end position="383"/>
    </location>
</feature>
<dbReference type="PROSITE" id="PS51184">
    <property type="entry name" value="JMJC"/>
    <property type="match status" value="1"/>
</dbReference>
<evidence type="ECO:0000256" key="6">
    <source>
        <dbReference type="PROSITE-ProRule" id="PRU01002"/>
    </source>
</evidence>
<dbReference type="GO" id="GO:0000118">
    <property type="term" value="C:histone deacetylase complex"/>
    <property type="evidence" value="ECO:0007669"/>
    <property type="project" value="TreeGrafter"/>
</dbReference>
<feature type="domain" description="WRC" evidence="11">
    <location>
        <begin position="128"/>
        <end position="172"/>
    </location>
</feature>
<sequence length="1092" mass="123134">MCEYHLRRSRSVGKVERLVVKREGGETVTDHQLVEGNGVELVEAVREEKKRLEAEEVILALQHVSVTASGRKRKCVKRYGDDDDEVSNVASKKKAGNAAKKKKKKKKEEEEEVRVVKRVRVGSDEELLPDHLRCTRTDGKTWRCYRRIKDGATLCENHYIQGRLRQVRAVVPESLKLQRRDRVSLLKCSQLQVLKTGAGKRKRPVKWRPWSEFSEALDDALRRLQLKKSDMELQLLKAYLKRRAEKLERQRQVVGDGYRLKEVTKDLLFGAMTISASPALQATDLARPPCNVKIGSDPDSLSGVSFRSKNIEPVSIGPSKVMPGVREMAKLKRTKKRCHLCNKLGARLTQCSTCKKELFCIECIKERYFTSREDVEKSCPVCRKECSCEVCLANRSKNDERQVLQGNLSDKKRMEKVTHFRQLVHLLLPVLKHVKNEQTIELELEALIKGTEQSEVCIQQVENGCSKPLYCKNCRSCILDVHRSCEDCSYYLCLNCSRDLSEGLTKGMGILLSKYLDRTKNRKRFSRELLTPSSSPYWKFGVDYGSICCPPIGFGGCGHGLLVLKRVLSSSWINELEEKAAEVALSPDCSHALDGPSEAESDTLDQVQKAASRQNADDNFLYCPSKKNDQPLCNFHKHWRKHRPVVVHDVLPQISDLRWDPIFIFRSYLERCSVDSADAVEVEASNFLNWCEVEIGIRQSYTGQSKGWSHASMWDETLKLKGRLSSHIFRTKFPDHYARILHCLPYQEYTNPEDGISNLAINLPQEVSKPDLGPCVHISYGIDRDSAGATEKLCYNSYDLVNIMVHAAEVPVSSEQVTQVRKLMEKKWRECQEGSARMTGNAPAQKKRVKKGDGIKGDGIKGDELLNKTRERVTTACEGESGESCDSVVVHEPSGRSADNVNRHRESGSDSEASNLCSEKSDDRIAAHTFRNGDAAEESPSVSGGAEWDIFRREDVPVLVDYLKKHSSESSQINAGAGPPVLGWSVFLDSTDKRRLKEEFNIEPWTLKQRVGEAVIVPAGCPYQTRTLKSCVSVAFDFVSPESAGDSIHLSDELSLLPEDHVSNEDKLEVRKMSLYNISAALQQLRQLTSSG</sequence>
<evidence type="ECO:0008006" key="14">
    <source>
        <dbReference type="Google" id="ProtNLM"/>
    </source>
</evidence>
<dbReference type="GO" id="GO:0000785">
    <property type="term" value="C:chromatin"/>
    <property type="evidence" value="ECO:0007669"/>
    <property type="project" value="TreeGrafter"/>
</dbReference>
<evidence type="ECO:0000256" key="7">
    <source>
        <dbReference type="SAM" id="Coils"/>
    </source>
</evidence>
<dbReference type="InterPro" id="IPR003347">
    <property type="entry name" value="JmjC_dom"/>
</dbReference>
<dbReference type="GO" id="GO:0008270">
    <property type="term" value="F:zinc ion binding"/>
    <property type="evidence" value="ECO:0007669"/>
    <property type="project" value="UniProtKB-KW"/>
</dbReference>
<dbReference type="SUPFAM" id="SSF51197">
    <property type="entry name" value="Clavaminate synthase-like"/>
    <property type="match status" value="1"/>
</dbReference>
<accession>A0A7N0UJJ8</accession>
<dbReference type="GO" id="GO:0006357">
    <property type="term" value="P:regulation of transcription by RNA polymerase II"/>
    <property type="evidence" value="ECO:0007669"/>
    <property type="project" value="TreeGrafter"/>
</dbReference>
<dbReference type="PROSITE" id="PS51667">
    <property type="entry name" value="WRC"/>
    <property type="match status" value="1"/>
</dbReference>
<keyword evidence="13" id="KW-1185">Reference proteome</keyword>
<dbReference type="GO" id="GO:0031490">
    <property type="term" value="F:chromatin DNA binding"/>
    <property type="evidence" value="ECO:0007669"/>
    <property type="project" value="TreeGrafter"/>
</dbReference>
<feature type="region of interest" description="Disordered" evidence="8">
    <location>
        <begin position="832"/>
        <end position="863"/>
    </location>
</feature>
<comment type="subcellular location">
    <subcellularLocation>
        <location evidence="1">Nucleus</location>
    </subcellularLocation>
</comment>
<keyword evidence="4" id="KW-0539">Nucleus</keyword>
<dbReference type="Proteomes" id="UP000594263">
    <property type="component" value="Unplaced"/>
</dbReference>
<evidence type="ECO:0000256" key="8">
    <source>
        <dbReference type="SAM" id="MobiDB-lite"/>
    </source>
</evidence>
<evidence type="ECO:0000313" key="12">
    <source>
        <dbReference type="EnsemblPlants" id="Kaladp0071s0029.1.v1.1"/>
    </source>
</evidence>
<keyword evidence="5" id="KW-0863">Zinc-finger</keyword>
<evidence type="ECO:0000256" key="4">
    <source>
        <dbReference type="ARBA" id="ARBA00023242"/>
    </source>
</evidence>
<evidence type="ECO:0000259" key="11">
    <source>
        <dbReference type="PROSITE" id="PS51667"/>
    </source>
</evidence>
<keyword evidence="5" id="KW-0862">Zinc</keyword>
<dbReference type="Gene3D" id="2.60.120.650">
    <property type="entry name" value="Cupin"/>
    <property type="match status" value="1"/>
</dbReference>
<keyword evidence="3" id="KW-0479">Metal-binding</keyword>
<dbReference type="InterPro" id="IPR001841">
    <property type="entry name" value="Znf_RING"/>
</dbReference>
<dbReference type="AlphaFoldDB" id="A0A7N0UJJ8"/>
<evidence type="ECO:0000256" key="2">
    <source>
        <dbReference type="ARBA" id="ARBA00006801"/>
    </source>
</evidence>
<dbReference type="PROSITE" id="PS50089">
    <property type="entry name" value="ZF_RING_2"/>
    <property type="match status" value="1"/>
</dbReference>
<evidence type="ECO:0000256" key="1">
    <source>
        <dbReference type="ARBA" id="ARBA00004123"/>
    </source>
</evidence>
<organism evidence="12 13">
    <name type="scientific">Kalanchoe fedtschenkoi</name>
    <name type="common">Lavender scallops</name>
    <name type="synonym">South American air plant</name>
    <dbReference type="NCBI Taxonomy" id="63787"/>
    <lineage>
        <taxon>Eukaryota</taxon>
        <taxon>Viridiplantae</taxon>
        <taxon>Streptophyta</taxon>
        <taxon>Embryophyta</taxon>
        <taxon>Tracheophyta</taxon>
        <taxon>Spermatophyta</taxon>
        <taxon>Magnoliopsida</taxon>
        <taxon>eudicotyledons</taxon>
        <taxon>Gunneridae</taxon>
        <taxon>Pentapetalae</taxon>
        <taxon>Saxifragales</taxon>
        <taxon>Crassulaceae</taxon>
        <taxon>Kalanchoe</taxon>
    </lineage>
</organism>
<dbReference type="Gramene" id="Kaladp0071s0029.1.v1.1">
    <property type="protein sequence ID" value="Kaladp0071s0029.1.v1.1"/>
    <property type="gene ID" value="Kaladp0071s0029.v1.1"/>
</dbReference>
<comment type="similarity">
    <text evidence="2">Belongs to the JARID1 histone demethylase family.</text>
</comment>
<feature type="coiled-coil region" evidence="7">
    <location>
        <begin position="92"/>
        <end position="119"/>
    </location>
</feature>
<feature type="compositionally biased region" description="Basic and acidic residues" evidence="8">
    <location>
        <begin position="851"/>
        <end position="863"/>
    </location>
</feature>
<feature type="domain" description="JmjC" evidence="10">
    <location>
        <begin position="745"/>
        <end position="1055"/>
    </location>
</feature>
<dbReference type="GO" id="GO:0032454">
    <property type="term" value="F:histone H3K9 demethylase activity"/>
    <property type="evidence" value="ECO:0007669"/>
    <property type="project" value="InterPro"/>
</dbReference>
<evidence type="ECO:0000259" key="10">
    <source>
        <dbReference type="PROSITE" id="PS51184"/>
    </source>
</evidence>
<dbReference type="PANTHER" id="PTHR12549">
    <property type="entry name" value="JMJC DOMAIN-CONTAINING HISTONE DEMETHYLATION PROTEIN"/>
    <property type="match status" value="1"/>
</dbReference>
<evidence type="ECO:0000256" key="5">
    <source>
        <dbReference type="PROSITE-ProRule" id="PRU00175"/>
    </source>
</evidence>
<dbReference type="EnsemblPlants" id="Kaladp0071s0029.1.v1.1">
    <property type="protein sequence ID" value="Kaladp0071s0029.1.v1.1"/>
    <property type="gene ID" value="Kaladp0071s0029.v1.1"/>
</dbReference>
<dbReference type="PANTHER" id="PTHR12549:SF42">
    <property type="entry name" value="LYSINE-SPECIFIC DEMETHYLASE JMJ28"/>
    <property type="match status" value="1"/>
</dbReference>